<evidence type="ECO:0000313" key="3">
    <source>
        <dbReference type="RefSeq" id="XP_022159162.1"/>
    </source>
</evidence>
<dbReference type="Pfam" id="PF17921">
    <property type="entry name" value="Integrase_H2C2"/>
    <property type="match status" value="1"/>
</dbReference>
<dbReference type="Gene3D" id="3.30.70.270">
    <property type="match status" value="1"/>
</dbReference>
<name>A0A6J1DZ22_MOMCH</name>
<dbReference type="GO" id="GO:0015074">
    <property type="term" value="P:DNA integration"/>
    <property type="evidence" value="ECO:0007669"/>
    <property type="project" value="InterPro"/>
</dbReference>
<accession>A0A6J1DZ22</accession>
<feature type="domain" description="Integrase catalytic" evidence="1">
    <location>
        <begin position="249"/>
        <end position="349"/>
    </location>
</feature>
<dbReference type="InterPro" id="IPR001584">
    <property type="entry name" value="Integrase_cat-core"/>
</dbReference>
<dbReference type="InterPro" id="IPR012337">
    <property type="entry name" value="RNaseH-like_sf"/>
</dbReference>
<sequence length="428" mass="49355">MTVVENAKNELIPMRTVIGWRICVDYCKLNKATRKDHFPLPFIDQMMDKLEGIVLGHRVSSKGIEVDKAKIEAFETLKHALTHALIMIALDRNQSSELMLPSPESAKHETEIRGTFPDEQVLEMEALKEEEEPWFADLANYISSGILPADMNKQQLKRFLYDSKLYLWDDPYLYRISQDKVIRRCVANAEARQLLAKCHSAPYGGHFGGQCTTAKVFQSRYFWPTIFKDAYELVQHCNECQRVGNISKRSEMPLTYILELVFFDVWGMDFIGPFPPSNGNLFILLAVDYVSKWVEAVACTNSDAKVVAKFLHKHIFTRFGAPRAIISDEDSHFINKAIAFPLAKYNIRHKAYRTTFKTPLGTSPYKLVFGKPCHLPLELEHKAYWAVTKLNVYYVAVGDVRRLQLLELEQFHIDAYENAKLYKEKTKR</sequence>
<dbReference type="InterPro" id="IPR041588">
    <property type="entry name" value="Integrase_H2C2"/>
</dbReference>
<evidence type="ECO:0000259" key="1">
    <source>
        <dbReference type="PROSITE" id="PS50994"/>
    </source>
</evidence>
<protein>
    <submittedName>
        <fullName evidence="3">Uncharacterized protein LOC111025586</fullName>
    </submittedName>
</protein>
<dbReference type="InterPro" id="IPR052160">
    <property type="entry name" value="Gypsy_RT_Integrase-like"/>
</dbReference>
<evidence type="ECO:0000313" key="2">
    <source>
        <dbReference type="Proteomes" id="UP000504603"/>
    </source>
</evidence>
<dbReference type="InterPro" id="IPR043502">
    <property type="entry name" value="DNA/RNA_pol_sf"/>
</dbReference>
<gene>
    <name evidence="3" type="primary">LOC111025586</name>
</gene>
<dbReference type="AlphaFoldDB" id="A0A6J1DZ22"/>
<dbReference type="OrthoDB" id="850662at2759"/>
<dbReference type="GeneID" id="111025586"/>
<reference evidence="3" key="1">
    <citation type="submission" date="2025-08" db="UniProtKB">
        <authorList>
            <consortium name="RefSeq"/>
        </authorList>
    </citation>
    <scope>IDENTIFICATION</scope>
    <source>
        <strain evidence="3">OHB3-1</strain>
    </source>
</reference>
<dbReference type="Gene3D" id="3.30.420.10">
    <property type="entry name" value="Ribonuclease H-like superfamily/Ribonuclease H"/>
    <property type="match status" value="1"/>
</dbReference>
<dbReference type="SUPFAM" id="SSF53098">
    <property type="entry name" value="Ribonuclease H-like"/>
    <property type="match status" value="1"/>
</dbReference>
<dbReference type="InterPro" id="IPR036397">
    <property type="entry name" value="RNaseH_sf"/>
</dbReference>
<dbReference type="PANTHER" id="PTHR47266">
    <property type="entry name" value="ENDONUCLEASE-RELATED"/>
    <property type="match status" value="1"/>
</dbReference>
<dbReference type="Pfam" id="PF00665">
    <property type="entry name" value="rve"/>
    <property type="match status" value="1"/>
</dbReference>
<dbReference type="Gene3D" id="1.10.340.70">
    <property type="match status" value="1"/>
</dbReference>
<proteinExistence type="predicted"/>
<organism evidence="2 3">
    <name type="scientific">Momordica charantia</name>
    <name type="common">Bitter gourd</name>
    <name type="synonym">Balsam pear</name>
    <dbReference type="NCBI Taxonomy" id="3673"/>
    <lineage>
        <taxon>Eukaryota</taxon>
        <taxon>Viridiplantae</taxon>
        <taxon>Streptophyta</taxon>
        <taxon>Embryophyta</taxon>
        <taxon>Tracheophyta</taxon>
        <taxon>Spermatophyta</taxon>
        <taxon>Magnoliopsida</taxon>
        <taxon>eudicotyledons</taxon>
        <taxon>Gunneridae</taxon>
        <taxon>Pentapetalae</taxon>
        <taxon>rosids</taxon>
        <taxon>fabids</taxon>
        <taxon>Cucurbitales</taxon>
        <taxon>Cucurbitaceae</taxon>
        <taxon>Momordiceae</taxon>
        <taxon>Momordica</taxon>
    </lineage>
</organism>
<dbReference type="Proteomes" id="UP000504603">
    <property type="component" value="Unplaced"/>
</dbReference>
<dbReference type="SUPFAM" id="SSF56672">
    <property type="entry name" value="DNA/RNA polymerases"/>
    <property type="match status" value="1"/>
</dbReference>
<dbReference type="KEGG" id="mcha:111025586"/>
<dbReference type="RefSeq" id="XP_022159162.1">
    <property type="nucleotide sequence ID" value="XM_022303470.1"/>
</dbReference>
<dbReference type="InterPro" id="IPR043128">
    <property type="entry name" value="Rev_trsase/Diguanyl_cyclase"/>
</dbReference>
<keyword evidence="2" id="KW-1185">Reference proteome</keyword>
<dbReference type="PROSITE" id="PS50994">
    <property type="entry name" value="INTEGRASE"/>
    <property type="match status" value="1"/>
</dbReference>
<dbReference type="GO" id="GO:0003676">
    <property type="term" value="F:nucleic acid binding"/>
    <property type="evidence" value="ECO:0007669"/>
    <property type="project" value="InterPro"/>
</dbReference>